<name>A0A0F9TN85_9ZZZZ</name>
<comment type="caution">
    <text evidence="2">The sequence shown here is derived from an EMBL/GenBank/DDBJ whole genome shotgun (WGS) entry which is preliminary data.</text>
</comment>
<feature type="compositionally biased region" description="Polar residues" evidence="1">
    <location>
        <begin position="41"/>
        <end position="58"/>
    </location>
</feature>
<evidence type="ECO:0000313" key="2">
    <source>
        <dbReference type="EMBL" id="KKN80734.1"/>
    </source>
</evidence>
<proteinExistence type="predicted"/>
<organism evidence="2">
    <name type="scientific">marine sediment metagenome</name>
    <dbReference type="NCBI Taxonomy" id="412755"/>
    <lineage>
        <taxon>unclassified sequences</taxon>
        <taxon>metagenomes</taxon>
        <taxon>ecological metagenomes</taxon>
    </lineage>
</organism>
<protein>
    <submittedName>
        <fullName evidence="2">Uncharacterized protein</fullName>
    </submittedName>
</protein>
<accession>A0A0F9TN85</accession>
<gene>
    <name evidence="2" type="ORF">LCGC14_0326870</name>
</gene>
<feature type="region of interest" description="Disordered" evidence="1">
    <location>
        <begin position="24"/>
        <end position="58"/>
    </location>
</feature>
<sequence>MATNAVDEFNAGISDILRSKPIKGSAGEIDRNVPSAPMPATQGTAVQNTAPQSASDTTARLPRRIAGGFQGVGDDLDRRARDWRNTVRLLEQQRPQLESAETEHARLHEALARIVPEVQENGRSLKALLDTTKTGDISGDLATQFNKNLTSLDELESVAEALTANLVWVRSTWEQYARTIIKAQRMREDLKQGAAEH</sequence>
<dbReference type="EMBL" id="LAZR01000226">
    <property type="protein sequence ID" value="KKN80734.1"/>
    <property type="molecule type" value="Genomic_DNA"/>
</dbReference>
<reference evidence="2" key="1">
    <citation type="journal article" date="2015" name="Nature">
        <title>Complex archaea that bridge the gap between prokaryotes and eukaryotes.</title>
        <authorList>
            <person name="Spang A."/>
            <person name="Saw J.H."/>
            <person name="Jorgensen S.L."/>
            <person name="Zaremba-Niedzwiedzka K."/>
            <person name="Martijn J."/>
            <person name="Lind A.E."/>
            <person name="van Eijk R."/>
            <person name="Schleper C."/>
            <person name="Guy L."/>
            <person name="Ettema T.J."/>
        </authorList>
    </citation>
    <scope>NUCLEOTIDE SEQUENCE</scope>
</reference>
<dbReference type="AlphaFoldDB" id="A0A0F9TN85"/>
<evidence type="ECO:0000256" key="1">
    <source>
        <dbReference type="SAM" id="MobiDB-lite"/>
    </source>
</evidence>